<comment type="caution">
    <text evidence="7">The sequence shown here is derived from an EMBL/GenBank/DDBJ whole genome shotgun (WGS) entry which is preliminary data.</text>
</comment>
<dbReference type="Pfam" id="PF01226">
    <property type="entry name" value="Form_Nir_trans"/>
    <property type="match status" value="1"/>
</dbReference>
<protein>
    <submittedName>
        <fullName evidence="7">Formate transporter</fullName>
    </submittedName>
</protein>
<name>A0ABX3HNY2_PAEBO</name>
<feature type="transmembrane region" description="Helical" evidence="6">
    <location>
        <begin position="28"/>
        <end position="49"/>
    </location>
</feature>
<dbReference type="Gene3D" id="1.20.1080.10">
    <property type="entry name" value="Glycerol uptake facilitator protein"/>
    <property type="match status" value="1"/>
</dbReference>
<dbReference type="InterPro" id="IPR023271">
    <property type="entry name" value="Aquaporin-like"/>
</dbReference>
<dbReference type="PANTHER" id="PTHR30520">
    <property type="entry name" value="FORMATE TRANSPORTER-RELATED"/>
    <property type="match status" value="1"/>
</dbReference>
<feature type="transmembrane region" description="Helical" evidence="6">
    <location>
        <begin position="159"/>
        <end position="178"/>
    </location>
</feature>
<evidence type="ECO:0000256" key="3">
    <source>
        <dbReference type="ARBA" id="ARBA00022989"/>
    </source>
</evidence>
<organism evidence="7 8">
    <name type="scientific">Paenibacillus borealis</name>
    <dbReference type="NCBI Taxonomy" id="160799"/>
    <lineage>
        <taxon>Bacteria</taxon>
        <taxon>Bacillati</taxon>
        <taxon>Bacillota</taxon>
        <taxon>Bacilli</taxon>
        <taxon>Bacillales</taxon>
        <taxon>Paenibacillaceae</taxon>
        <taxon>Paenibacillus</taxon>
    </lineage>
</organism>
<keyword evidence="2 6" id="KW-0812">Transmembrane</keyword>
<evidence type="ECO:0000256" key="5">
    <source>
        <dbReference type="ARBA" id="ARBA00049660"/>
    </source>
</evidence>
<evidence type="ECO:0000313" key="7">
    <source>
        <dbReference type="EMBL" id="OMD52503.1"/>
    </source>
</evidence>
<feature type="transmembrane region" description="Helical" evidence="6">
    <location>
        <begin position="102"/>
        <end position="123"/>
    </location>
</feature>
<evidence type="ECO:0000256" key="1">
    <source>
        <dbReference type="ARBA" id="ARBA00004141"/>
    </source>
</evidence>
<evidence type="ECO:0000256" key="6">
    <source>
        <dbReference type="SAM" id="Phobius"/>
    </source>
</evidence>
<dbReference type="RefSeq" id="WP_076109355.1">
    <property type="nucleotide sequence ID" value="NZ_MPTB01000003.1"/>
</dbReference>
<keyword evidence="3 6" id="KW-1133">Transmembrane helix</keyword>
<reference evidence="7 8" key="1">
    <citation type="submission" date="2016-10" db="EMBL/GenBank/DDBJ databases">
        <title>Paenibacillus species isolates.</title>
        <authorList>
            <person name="Beno S.M."/>
        </authorList>
    </citation>
    <scope>NUCLEOTIDE SEQUENCE [LARGE SCALE GENOMIC DNA]</scope>
    <source>
        <strain evidence="7 8">FSL H7-0744</strain>
    </source>
</reference>
<dbReference type="PANTHER" id="PTHR30520:SF6">
    <property type="entry name" value="FORMATE_NITRATE FAMILY TRANSPORTER (EUROFUNG)"/>
    <property type="match status" value="1"/>
</dbReference>
<keyword evidence="8" id="KW-1185">Reference proteome</keyword>
<keyword evidence="4 6" id="KW-0472">Membrane</keyword>
<dbReference type="EMBL" id="MPTB01000003">
    <property type="protein sequence ID" value="OMD52503.1"/>
    <property type="molecule type" value="Genomic_DNA"/>
</dbReference>
<feature type="transmembrane region" description="Helical" evidence="6">
    <location>
        <begin position="230"/>
        <end position="256"/>
    </location>
</feature>
<evidence type="ECO:0000256" key="2">
    <source>
        <dbReference type="ARBA" id="ARBA00022692"/>
    </source>
</evidence>
<accession>A0ABX3HNY2</accession>
<evidence type="ECO:0000256" key="4">
    <source>
        <dbReference type="ARBA" id="ARBA00023136"/>
    </source>
</evidence>
<evidence type="ECO:0000313" key="8">
    <source>
        <dbReference type="Proteomes" id="UP000187412"/>
    </source>
</evidence>
<dbReference type="InterPro" id="IPR000292">
    <property type="entry name" value="For/NO2_transpt"/>
</dbReference>
<proteinExistence type="inferred from homology"/>
<comment type="subcellular location">
    <subcellularLocation>
        <location evidence="1">Membrane</location>
        <topology evidence="1">Multi-pass membrane protein</topology>
    </subcellularLocation>
</comment>
<feature type="transmembrane region" description="Helical" evidence="6">
    <location>
        <begin position="61"/>
        <end position="90"/>
    </location>
</feature>
<gene>
    <name evidence="7" type="ORF">BSK56_03620</name>
</gene>
<sequence>MDYVKPSEVLSSMIEAGKAKAELSITQLIVRGSLGGAILACATTLAFTATAQTKIPMIGALLFPVGFVMIILLGLELVTGSFALIPLAVLEKKTSTGRMLNNFFWVIIGHLIGCAVYAALYGLTITKMGTDMSNPLIQTLITTSEGKTTAYKSMGAEGMTLAFIKAMLCNWMVTLGAVMAMTSNSTAGKILAMWLPILTFFGQGFEHTVVNMFVIPAGMLLGAKVSFGDWWIWNGIPVLLGNFLGGVLFTGLLFYLSQKSFKPGASSTAEQQSGRRNVVISSTAVLEKSL</sequence>
<dbReference type="Proteomes" id="UP000187412">
    <property type="component" value="Unassembled WGS sequence"/>
</dbReference>
<feature type="transmembrane region" description="Helical" evidence="6">
    <location>
        <begin position="190"/>
        <end position="210"/>
    </location>
</feature>
<comment type="similarity">
    <text evidence="5">Belongs to the FNT transporter (TC 1.A.16) family.</text>
</comment>